<dbReference type="Gramene" id="mRNA:HanXRQr2_Chr01g0006111">
    <property type="protein sequence ID" value="mRNA:HanXRQr2_Chr01g0006111"/>
    <property type="gene ID" value="HanXRQr2_Chr01g0006111"/>
</dbReference>
<proteinExistence type="inferred from homology"/>
<feature type="domain" description="Glycoside hydrolase 35 catalytic" evidence="4">
    <location>
        <begin position="48"/>
        <end position="83"/>
    </location>
</feature>
<name>A0A9K3JSW2_HELAN</name>
<dbReference type="PANTHER" id="PTHR23421">
    <property type="entry name" value="BETA-GALACTOSIDASE RELATED"/>
    <property type="match status" value="1"/>
</dbReference>
<accession>A0A9K3JSW2</accession>
<dbReference type="InterPro" id="IPR017853">
    <property type="entry name" value="GH"/>
</dbReference>
<comment type="similarity">
    <text evidence="2">Belongs to the glycosyl hydrolase 35 family.</text>
</comment>
<evidence type="ECO:0000256" key="3">
    <source>
        <dbReference type="ARBA" id="ARBA00012756"/>
    </source>
</evidence>
<dbReference type="InterPro" id="IPR001944">
    <property type="entry name" value="Glycoside_Hdrlase_35"/>
</dbReference>
<reference evidence="5" key="1">
    <citation type="journal article" date="2017" name="Nature">
        <title>The sunflower genome provides insights into oil metabolism, flowering and Asterid evolution.</title>
        <authorList>
            <person name="Badouin H."/>
            <person name="Gouzy J."/>
            <person name="Grassa C.J."/>
            <person name="Murat F."/>
            <person name="Staton S.E."/>
            <person name="Cottret L."/>
            <person name="Lelandais-Briere C."/>
            <person name="Owens G.L."/>
            <person name="Carrere S."/>
            <person name="Mayjonade B."/>
            <person name="Legrand L."/>
            <person name="Gill N."/>
            <person name="Kane N.C."/>
            <person name="Bowers J.E."/>
            <person name="Hubner S."/>
            <person name="Bellec A."/>
            <person name="Berard A."/>
            <person name="Berges H."/>
            <person name="Blanchet N."/>
            <person name="Boniface M.C."/>
            <person name="Brunel D."/>
            <person name="Catrice O."/>
            <person name="Chaidir N."/>
            <person name="Claudel C."/>
            <person name="Donnadieu C."/>
            <person name="Faraut T."/>
            <person name="Fievet G."/>
            <person name="Helmstetter N."/>
            <person name="King M."/>
            <person name="Knapp S.J."/>
            <person name="Lai Z."/>
            <person name="Le Paslier M.C."/>
            <person name="Lippi Y."/>
            <person name="Lorenzon L."/>
            <person name="Mandel J.R."/>
            <person name="Marage G."/>
            <person name="Marchand G."/>
            <person name="Marquand E."/>
            <person name="Bret-Mestries E."/>
            <person name="Morien E."/>
            <person name="Nambeesan S."/>
            <person name="Nguyen T."/>
            <person name="Pegot-Espagnet P."/>
            <person name="Pouilly N."/>
            <person name="Raftis F."/>
            <person name="Sallet E."/>
            <person name="Schiex T."/>
            <person name="Thomas J."/>
            <person name="Vandecasteele C."/>
            <person name="Vares D."/>
            <person name="Vear F."/>
            <person name="Vautrin S."/>
            <person name="Crespi M."/>
            <person name="Mangin B."/>
            <person name="Burke J.M."/>
            <person name="Salse J."/>
            <person name="Munos S."/>
            <person name="Vincourt P."/>
            <person name="Rieseberg L.H."/>
            <person name="Langlade N.B."/>
        </authorList>
    </citation>
    <scope>NUCLEOTIDE SEQUENCE</scope>
    <source>
        <tissue evidence="5">Leaves</tissue>
    </source>
</reference>
<reference evidence="5" key="2">
    <citation type="submission" date="2020-06" db="EMBL/GenBank/DDBJ databases">
        <title>Helianthus annuus Genome sequencing and assembly Release 2.</title>
        <authorList>
            <person name="Gouzy J."/>
            <person name="Langlade N."/>
            <person name="Munos S."/>
        </authorList>
    </citation>
    <scope>NUCLEOTIDE SEQUENCE</scope>
    <source>
        <tissue evidence="5">Leaves</tissue>
    </source>
</reference>
<dbReference type="AlphaFoldDB" id="A0A9K3JSW2"/>
<evidence type="ECO:0000313" key="5">
    <source>
        <dbReference type="EMBL" id="KAF5820784.1"/>
    </source>
</evidence>
<gene>
    <name evidence="5" type="ORF">HanXRQr2_Chr01g0006111</name>
</gene>
<sequence length="93" mass="10375">MASFPVASRSDTISVDPTPDLLIFRLVVGSSTMVVVGGRSGQIYGLFMWPDLIQNAKEGVLDVIQTYVFWNGHEPQPGKYYFEDSMIWLSSLT</sequence>
<dbReference type="Proteomes" id="UP000215914">
    <property type="component" value="Unassembled WGS sequence"/>
</dbReference>
<dbReference type="Pfam" id="PF01301">
    <property type="entry name" value="Glyco_hydro_35"/>
    <property type="match status" value="1"/>
</dbReference>
<organism evidence="5 6">
    <name type="scientific">Helianthus annuus</name>
    <name type="common">Common sunflower</name>
    <dbReference type="NCBI Taxonomy" id="4232"/>
    <lineage>
        <taxon>Eukaryota</taxon>
        <taxon>Viridiplantae</taxon>
        <taxon>Streptophyta</taxon>
        <taxon>Embryophyta</taxon>
        <taxon>Tracheophyta</taxon>
        <taxon>Spermatophyta</taxon>
        <taxon>Magnoliopsida</taxon>
        <taxon>eudicotyledons</taxon>
        <taxon>Gunneridae</taxon>
        <taxon>Pentapetalae</taxon>
        <taxon>asterids</taxon>
        <taxon>campanulids</taxon>
        <taxon>Asterales</taxon>
        <taxon>Asteraceae</taxon>
        <taxon>Asteroideae</taxon>
        <taxon>Heliantheae alliance</taxon>
        <taxon>Heliantheae</taxon>
        <taxon>Helianthus</taxon>
    </lineage>
</organism>
<protein>
    <recommendedName>
        <fullName evidence="3">beta-galactosidase</fullName>
        <ecNumber evidence="3">3.2.1.23</ecNumber>
    </recommendedName>
</protein>
<evidence type="ECO:0000259" key="4">
    <source>
        <dbReference type="Pfam" id="PF01301"/>
    </source>
</evidence>
<keyword evidence="5" id="KW-0378">Hydrolase</keyword>
<evidence type="ECO:0000313" key="6">
    <source>
        <dbReference type="Proteomes" id="UP000215914"/>
    </source>
</evidence>
<dbReference type="EC" id="3.2.1.23" evidence="3"/>
<keyword evidence="5" id="KW-0326">Glycosidase</keyword>
<dbReference type="InterPro" id="IPR031330">
    <property type="entry name" value="Gly_Hdrlase_35_cat"/>
</dbReference>
<dbReference type="EMBL" id="MNCJ02000316">
    <property type="protein sequence ID" value="KAF5820784.1"/>
    <property type="molecule type" value="Genomic_DNA"/>
</dbReference>
<dbReference type="Gene3D" id="3.20.20.80">
    <property type="entry name" value="Glycosidases"/>
    <property type="match status" value="1"/>
</dbReference>
<comment type="caution">
    <text evidence="5">The sequence shown here is derived from an EMBL/GenBank/DDBJ whole genome shotgun (WGS) entry which is preliminary data.</text>
</comment>
<dbReference type="GO" id="GO:0004565">
    <property type="term" value="F:beta-galactosidase activity"/>
    <property type="evidence" value="ECO:0007669"/>
    <property type="project" value="UniProtKB-EC"/>
</dbReference>
<dbReference type="SUPFAM" id="SSF51445">
    <property type="entry name" value="(Trans)glycosidases"/>
    <property type="match status" value="1"/>
</dbReference>
<evidence type="ECO:0000256" key="2">
    <source>
        <dbReference type="ARBA" id="ARBA00009809"/>
    </source>
</evidence>
<evidence type="ECO:0000256" key="1">
    <source>
        <dbReference type="ARBA" id="ARBA00001412"/>
    </source>
</evidence>
<comment type="catalytic activity">
    <reaction evidence="1">
        <text>Hydrolysis of terminal non-reducing beta-D-galactose residues in beta-D-galactosides.</text>
        <dbReference type="EC" id="3.2.1.23"/>
    </reaction>
</comment>
<keyword evidence="6" id="KW-1185">Reference proteome</keyword>
<dbReference type="GO" id="GO:0005975">
    <property type="term" value="P:carbohydrate metabolic process"/>
    <property type="evidence" value="ECO:0007669"/>
    <property type="project" value="InterPro"/>
</dbReference>